<dbReference type="AlphaFoldDB" id="A0A6H5I3E7"/>
<name>A0A6H5I3E7_9HYME</name>
<reference evidence="1 2" key="1">
    <citation type="submission" date="2020-02" db="EMBL/GenBank/DDBJ databases">
        <authorList>
            <person name="Ferguson B K."/>
        </authorList>
    </citation>
    <scope>NUCLEOTIDE SEQUENCE [LARGE SCALE GENOMIC DNA]</scope>
</reference>
<proteinExistence type="predicted"/>
<dbReference type="Proteomes" id="UP000479190">
    <property type="component" value="Unassembled WGS sequence"/>
</dbReference>
<sequence length="248" mass="28819">MSRAVRVLEKTRLIKFEILRAFLELRPSRKRSLSGRLTLVTHESLYCVGTRVTFNLAKRLLVHGQGRKSKSAYLKSAFDTFFDALNNYVTVTTWDHFFRLAYTSCFKRHSAEIENSIPADDVQHRGSWPPTLSTEREEVEIKIAKFIFSRENIYDSRLCGVHVRRSACIPKALRYTLYKAAHSYHERRRPKSCCFATVRSLRIARRPRGVASRPAILRASWRPVSSHRPLPVYEVPTLLLRSCCIKYD</sequence>
<dbReference type="EMBL" id="CADCXV010000681">
    <property type="protein sequence ID" value="CAB0032522.1"/>
    <property type="molecule type" value="Genomic_DNA"/>
</dbReference>
<dbReference type="OrthoDB" id="6579237at2759"/>
<keyword evidence="2" id="KW-1185">Reference proteome</keyword>
<protein>
    <submittedName>
        <fullName evidence="1">Uncharacterized protein</fullName>
    </submittedName>
</protein>
<organism evidence="1 2">
    <name type="scientific">Trichogramma brassicae</name>
    <dbReference type="NCBI Taxonomy" id="86971"/>
    <lineage>
        <taxon>Eukaryota</taxon>
        <taxon>Metazoa</taxon>
        <taxon>Ecdysozoa</taxon>
        <taxon>Arthropoda</taxon>
        <taxon>Hexapoda</taxon>
        <taxon>Insecta</taxon>
        <taxon>Pterygota</taxon>
        <taxon>Neoptera</taxon>
        <taxon>Endopterygota</taxon>
        <taxon>Hymenoptera</taxon>
        <taxon>Apocrita</taxon>
        <taxon>Proctotrupomorpha</taxon>
        <taxon>Chalcidoidea</taxon>
        <taxon>Trichogrammatidae</taxon>
        <taxon>Trichogramma</taxon>
    </lineage>
</organism>
<accession>A0A6H5I3E7</accession>
<evidence type="ECO:0000313" key="1">
    <source>
        <dbReference type="EMBL" id="CAB0032522.1"/>
    </source>
</evidence>
<evidence type="ECO:0000313" key="2">
    <source>
        <dbReference type="Proteomes" id="UP000479190"/>
    </source>
</evidence>
<gene>
    <name evidence="1" type="ORF">TBRA_LOCUS4455</name>
</gene>